<dbReference type="Proteomes" id="UP000192756">
    <property type="component" value="Unassembled WGS sequence"/>
</dbReference>
<evidence type="ECO:0000259" key="1">
    <source>
        <dbReference type="Pfam" id="PF05050"/>
    </source>
</evidence>
<dbReference type="InterPro" id="IPR053202">
    <property type="entry name" value="EGF_Rcpt_Signaling_Reg"/>
</dbReference>
<keyword evidence="2" id="KW-0808">Transferase</keyword>
<dbReference type="PANTHER" id="PTHR34009:SF2">
    <property type="entry name" value="PROTEIN STAR"/>
    <property type="match status" value="1"/>
</dbReference>
<dbReference type="InterPro" id="IPR006342">
    <property type="entry name" value="FkbM_mtfrase"/>
</dbReference>
<dbReference type="OrthoDB" id="9801609at2"/>
<proteinExistence type="predicted"/>
<dbReference type="NCBIfam" id="TIGR01444">
    <property type="entry name" value="fkbM_fam"/>
    <property type="match status" value="1"/>
</dbReference>
<reference evidence="3" key="1">
    <citation type="submission" date="2017-04" db="EMBL/GenBank/DDBJ databases">
        <authorList>
            <person name="Varghese N."/>
            <person name="Submissions S."/>
        </authorList>
    </citation>
    <scope>NUCLEOTIDE SEQUENCE [LARGE SCALE GENOMIC DNA]</scope>
    <source>
        <strain evidence="3">DSM 12126</strain>
    </source>
</reference>
<dbReference type="GO" id="GO:0032259">
    <property type="term" value="P:methylation"/>
    <property type="evidence" value="ECO:0007669"/>
    <property type="project" value="UniProtKB-KW"/>
</dbReference>
<dbReference type="GO" id="GO:0005886">
    <property type="term" value="C:plasma membrane"/>
    <property type="evidence" value="ECO:0007669"/>
    <property type="project" value="TreeGrafter"/>
</dbReference>
<dbReference type="STRING" id="151894.SAMN04488524_2478"/>
<dbReference type="Gene3D" id="3.40.50.150">
    <property type="entry name" value="Vaccinia Virus protein VP39"/>
    <property type="match status" value="1"/>
</dbReference>
<feature type="domain" description="Methyltransferase FkbM" evidence="1">
    <location>
        <begin position="46"/>
        <end position="212"/>
    </location>
</feature>
<organism evidence="2 3">
    <name type="scientific">Pedobacter africanus</name>
    <dbReference type="NCBI Taxonomy" id="151894"/>
    <lineage>
        <taxon>Bacteria</taxon>
        <taxon>Pseudomonadati</taxon>
        <taxon>Bacteroidota</taxon>
        <taxon>Sphingobacteriia</taxon>
        <taxon>Sphingobacteriales</taxon>
        <taxon>Sphingobacteriaceae</taxon>
        <taxon>Pedobacter</taxon>
    </lineage>
</organism>
<dbReference type="PANTHER" id="PTHR34009">
    <property type="entry name" value="PROTEIN STAR"/>
    <property type="match status" value="1"/>
</dbReference>
<dbReference type="EMBL" id="FWXT01000001">
    <property type="protein sequence ID" value="SMC74045.1"/>
    <property type="molecule type" value="Genomic_DNA"/>
</dbReference>
<dbReference type="GO" id="GO:0008168">
    <property type="term" value="F:methyltransferase activity"/>
    <property type="evidence" value="ECO:0007669"/>
    <property type="project" value="UniProtKB-KW"/>
</dbReference>
<dbReference type="Pfam" id="PF05050">
    <property type="entry name" value="Methyltransf_21"/>
    <property type="match status" value="1"/>
</dbReference>
<dbReference type="AlphaFoldDB" id="A0A1W2BM33"/>
<keyword evidence="3" id="KW-1185">Reference proteome</keyword>
<accession>A0A1W2BM33</accession>
<evidence type="ECO:0000313" key="3">
    <source>
        <dbReference type="Proteomes" id="UP000192756"/>
    </source>
</evidence>
<dbReference type="InterPro" id="IPR029063">
    <property type="entry name" value="SAM-dependent_MTases_sf"/>
</dbReference>
<dbReference type="GO" id="GO:0005737">
    <property type="term" value="C:cytoplasm"/>
    <property type="evidence" value="ECO:0007669"/>
    <property type="project" value="GOC"/>
</dbReference>
<evidence type="ECO:0000313" key="2">
    <source>
        <dbReference type="EMBL" id="SMC74045.1"/>
    </source>
</evidence>
<sequence length="228" mass="26669">MLKKLIAKYLPVHYFSSSRSYSQDGEDMILKSIYEGRKDYKGFFVDVGAHHPVRYSNTLFFYKRGWRGINIEPTPSAIKPFNLFRRRDINLNIGVGESRDTLTFYCFNEPALNSFSKDVSEKIVKERPKYKIIKEVKIDVFPLAEVFDQYLPAGTRIDFMTIDVEGLDFEVLKSNNWEKYKPEVLLVEENINVDEMGNSRIYPFLKEKGYVFFAKTLRTCIYRLNSAG</sequence>
<dbReference type="RefSeq" id="WP_084239696.1">
    <property type="nucleotide sequence ID" value="NZ_FWXT01000001.1"/>
</dbReference>
<dbReference type="GO" id="GO:0016197">
    <property type="term" value="P:endosomal transport"/>
    <property type="evidence" value="ECO:0007669"/>
    <property type="project" value="TreeGrafter"/>
</dbReference>
<protein>
    <submittedName>
        <fullName evidence="2">Methyltransferase, FkbM family</fullName>
    </submittedName>
</protein>
<gene>
    <name evidence="2" type="ORF">SAMN04488524_2478</name>
</gene>
<dbReference type="SUPFAM" id="SSF53335">
    <property type="entry name" value="S-adenosyl-L-methionine-dependent methyltransferases"/>
    <property type="match status" value="1"/>
</dbReference>
<name>A0A1W2BM33_9SPHI</name>
<dbReference type="GO" id="GO:0006888">
    <property type="term" value="P:endoplasmic reticulum to Golgi vesicle-mediated transport"/>
    <property type="evidence" value="ECO:0007669"/>
    <property type="project" value="TreeGrafter"/>
</dbReference>
<keyword evidence="2" id="KW-0489">Methyltransferase</keyword>